<dbReference type="InterPro" id="IPR000340">
    <property type="entry name" value="Dual-sp_phosphatase_cat-dom"/>
</dbReference>
<dbReference type="InterPro" id="IPR020422">
    <property type="entry name" value="TYR_PHOSPHATASE_DUAL_dom"/>
</dbReference>
<dbReference type="SUPFAM" id="SSF52799">
    <property type="entry name" value="(Phosphotyrosine protein) phosphatases II"/>
    <property type="match status" value="1"/>
</dbReference>
<dbReference type="EMBL" id="FMBK01000014">
    <property type="protein sequence ID" value="SCC73050.1"/>
    <property type="molecule type" value="Genomic_DNA"/>
</dbReference>
<dbReference type="Gene3D" id="3.90.190.10">
    <property type="entry name" value="Protein tyrosine phosphatase superfamily"/>
    <property type="match status" value="1"/>
</dbReference>
<keyword evidence="1" id="KW-0378">Hydrolase</keyword>
<evidence type="ECO:0000256" key="2">
    <source>
        <dbReference type="ARBA" id="ARBA00022912"/>
    </source>
</evidence>
<keyword evidence="2" id="KW-0904">Protein phosphatase</keyword>
<dbReference type="PROSITE" id="PS00383">
    <property type="entry name" value="TYR_PHOSPHATASE_1"/>
    <property type="match status" value="1"/>
</dbReference>
<dbReference type="AlphaFoldDB" id="A0A1C4GY05"/>
<reference evidence="4 5" key="1">
    <citation type="submission" date="2016-08" db="EMBL/GenBank/DDBJ databases">
        <authorList>
            <person name="Seilhamer J.J."/>
        </authorList>
    </citation>
    <scope>NUCLEOTIDE SEQUENCE [LARGE SCALE GENOMIC DNA]</scope>
    <source>
        <strain evidence="4 5">ANC 4874</strain>
    </source>
</reference>
<evidence type="ECO:0000259" key="3">
    <source>
        <dbReference type="PROSITE" id="PS50056"/>
    </source>
</evidence>
<dbReference type="PROSITE" id="PS50056">
    <property type="entry name" value="TYR_PHOSPHATASE_2"/>
    <property type="match status" value="1"/>
</dbReference>
<sequence>MIKKTVLAILISSAYLSGCVSTSSIPVEHRPPHWGKPLNSERNFYQISEQVFRSEQPQPELIAELKAHQIDIVLNLRSRNPDLKILPNTDFQLIHVPIHTWAMSREDLLLVMRHLQQAKTLNKKVLIHCYHGSDRTGATIAMYRIIFEDWSIEDALNEMKHGGYGFHPIWIHIETLFSPENIKWIQHHLSNPS</sequence>
<gene>
    <name evidence="4" type="ORF">GA0116959_11492</name>
</gene>
<dbReference type="InterPro" id="IPR029021">
    <property type="entry name" value="Prot-tyrosine_phosphatase-like"/>
</dbReference>
<dbReference type="InterPro" id="IPR016130">
    <property type="entry name" value="Tyr_Pase_AS"/>
</dbReference>
<protein>
    <submittedName>
        <fullName evidence="4">Dual specificity phosphatase, catalytic domain</fullName>
    </submittedName>
</protein>
<feature type="domain" description="Tyrosine specific protein phosphatases" evidence="3">
    <location>
        <begin position="106"/>
        <end position="160"/>
    </location>
</feature>
<dbReference type="RefSeq" id="WP_092720911.1">
    <property type="nucleotide sequence ID" value="NZ_FMBK01000014.1"/>
</dbReference>
<evidence type="ECO:0000256" key="1">
    <source>
        <dbReference type="ARBA" id="ARBA00022801"/>
    </source>
</evidence>
<accession>A0A1C4GY05</accession>
<proteinExistence type="predicted"/>
<name>A0A1C4GY05_9GAMM</name>
<dbReference type="OrthoDB" id="9814896at2"/>
<dbReference type="SMART" id="SM00195">
    <property type="entry name" value="DSPc"/>
    <property type="match status" value="1"/>
</dbReference>
<evidence type="ECO:0000313" key="5">
    <source>
        <dbReference type="Proteomes" id="UP000243661"/>
    </source>
</evidence>
<evidence type="ECO:0000313" key="4">
    <source>
        <dbReference type="EMBL" id="SCC73050.1"/>
    </source>
</evidence>
<dbReference type="Pfam" id="PF00782">
    <property type="entry name" value="DSPc"/>
    <property type="match status" value="1"/>
</dbReference>
<dbReference type="GO" id="GO:0004721">
    <property type="term" value="F:phosphoprotein phosphatase activity"/>
    <property type="evidence" value="ECO:0007669"/>
    <property type="project" value="UniProtKB-KW"/>
</dbReference>
<organism evidence="4 5">
    <name type="scientific">Acinetobacter albensis</name>
    <dbReference type="NCBI Taxonomy" id="1673609"/>
    <lineage>
        <taxon>Bacteria</taxon>
        <taxon>Pseudomonadati</taxon>
        <taxon>Pseudomonadota</taxon>
        <taxon>Gammaproteobacteria</taxon>
        <taxon>Moraxellales</taxon>
        <taxon>Moraxellaceae</taxon>
        <taxon>Acinetobacter</taxon>
    </lineage>
</organism>
<dbReference type="Proteomes" id="UP000243661">
    <property type="component" value="Unassembled WGS sequence"/>
</dbReference>
<dbReference type="InterPro" id="IPR000387">
    <property type="entry name" value="Tyr_Pase_dom"/>
</dbReference>